<feature type="domain" description="Tim44-like" evidence="2">
    <location>
        <begin position="97"/>
        <end position="242"/>
    </location>
</feature>
<dbReference type="InterPro" id="IPR032710">
    <property type="entry name" value="NTF2-like_dom_sf"/>
</dbReference>
<dbReference type="GeneID" id="44997268"/>
<dbReference type="PIR" id="B96993">
    <property type="entry name" value="B96993"/>
</dbReference>
<dbReference type="SMART" id="SM00978">
    <property type="entry name" value="Tim44"/>
    <property type="match status" value="1"/>
</dbReference>
<sequence length="265" mass="30192">MKKFNNFIRKTLIIALMVLLISGQKVAVLARAGGGSSGGSHGGSFHGGSFHGSSLGGRGSGFIGPIVIGINAGFMGLIFVVGVIIPNKIMRKKKNESISAINDLSIDDNNWNYDEIKKDVEEAFYNIQKAWMERNQELAREYMSKKLYDKHKAETESMIIKKEKNILDNVQLLEFYPVAVEDYEGTDKDSFWLYIKAKAIDYTINEEDNKVIEGYQSVSVEFEEYWKFIREEKSWVADEIKQTKDVVDLSFFKIHIDNKQDYSIE</sequence>
<dbReference type="eggNOG" id="COG4395">
    <property type="taxonomic scope" value="Bacteria"/>
</dbReference>
<evidence type="ECO:0000313" key="3">
    <source>
        <dbReference type="EMBL" id="AAK78733.1"/>
    </source>
</evidence>
<dbReference type="Proteomes" id="UP000000814">
    <property type="component" value="Chromosome"/>
</dbReference>
<dbReference type="AlphaFoldDB" id="Q97L09"/>
<evidence type="ECO:0000256" key="1">
    <source>
        <dbReference type="SAM" id="Phobius"/>
    </source>
</evidence>
<dbReference type="KEGG" id="cac:CA_C0757"/>
<keyword evidence="1" id="KW-0812">Transmembrane</keyword>
<keyword evidence="1" id="KW-0472">Membrane</keyword>
<dbReference type="RefSeq" id="WP_010964075.1">
    <property type="nucleotide sequence ID" value="NC_003030.1"/>
</dbReference>
<dbReference type="Gene3D" id="3.10.450.240">
    <property type="match status" value="1"/>
</dbReference>
<reference evidence="3 4" key="1">
    <citation type="journal article" date="2001" name="J. Bacteriol.">
        <title>Genome sequence and comparative analysis of the solvent-producing bacterium Clostridium acetobutylicum.</title>
        <authorList>
            <person name="Nolling J."/>
            <person name="Breton G."/>
            <person name="Omelchenko M.V."/>
            <person name="Makarova K.S."/>
            <person name="Zeng Q."/>
            <person name="Gibson R."/>
            <person name="Lee H.M."/>
            <person name="Dubois J."/>
            <person name="Qiu D."/>
            <person name="Hitti J."/>
            <person name="Wolf Y.I."/>
            <person name="Tatusov R.L."/>
            <person name="Sabathe F."/>
            <person name="Doucette-Stamm L."/>
            <person name="Soucaille P."/>
            <person name="Daly M.J."/>
            <person name="Bennett G.N."/>
            <person name="Koonin E.V."/>
            <person name="Smith D.R."/>
        </authorList>
    </citation>
    <scope>NUCLEOTIDE SEQUENCE [LARGE SCALE GENOMIC DNA]</scope>
    <source>
        <strain evidence="4">ATCC 824 / DSM 792 / JCM 1419 / LMG 5710 / VKM B-1787</strain>
    </source>
</reference>
<dbReference type="OrthoDB" id="7066974at2"/>
<gene>
    <name evidence="3" type="ordered locus">CA_C0757</name>
</gene>
<keyword evidence="1" id="KW-1133">Transmembrane helix</keyword>
<dbReference type="EMBL" id="AE001437">
    <property type="protein sequence ID" value="AAK78733.1"/>
    <property type="molecule type" value="Genomic_DNA"/>
</dbReference>
<dbReference type="InterPro" id="IPR007379">
    <property type="entry name" value="Tim44-like_dom"/>
</dbReference>
<feature type="transmembrane region" description="Helical" evidence="1">
    <location>
        <begin position="62"/>
        <end position="85"/>
    </location>
</feature>
<dbReference type="PATRIC" id="fig|272562.8.peg.963"/>
<dbReference type="Pfam" id="PF04280">
    <property type="entry name" value="Tim44"/>
    <property type="match status" value="1"/>
</dbReference>
<dbReference type="SUPFAM" id="SSF54427">
    <property type="entry name" value="NTF2-like"/>
    <property type="match status" value="1"/>
</dbReference>
<dbReference type="STRING" id="272562.CA_C0757"/>
<proteinExistence type="predicted"/>
<accession>Q97L09</accession>
<organism evidence="3 4">
    <name type="scientific">Clostridium acetobutylicum (strain ATCC 824 / DSM 792 / JCM 1419 / IAM 19013 / LMG 5710 / NBRC 13948 / NRRL B-527 / VKM B-1787 / 2291 / W)</name>
    <dbReference type="NCBI Taxonomy" id="272562"/>
    <lineage>
        <taxon>Bacteria</taxon>
        <taxon>Bacillati</taxon>
        <taxon>Bacillota</taxon>
        <taxon>Clostridia</taxon>
        <taxon>Eubacteriales</taxon>
        <taxon>Clostridiaceae</taxon>
        <taxon>Clostridium</taxon>
    </lineage>
</organism>
<keyword evidence="4" id="KW-1185">Reference proteome</keyword>
<protein>
    <submittedName>
        <fullName evidence="3">Predicted membrane protein</fullName>
    </submittedName>
</protein>
<name>Q97L09_CLOAB</name>
<evidence type="ECO:0000259" key="2">
    <source>
        <dbReference type="SMART" id="SM00978"/>
    </source>
</evidence>
<evidence type="ECO:0000313" key="4">
    <source>
        <dbReference type="Proteomes" id="UP000000814"/>
    </source>
</evidence>
<dbReference type="HOGENOM" id="CLU_1048470_0_0_9"/>